<dbReference type="KEGG" id="bcom:BAUCODRAFT_147913"/>
<dbReference type="GeneID" id="19108808"/>
<dbReference type="PANTHER" id="PTHR43798:SF33">
    <property type="entry name" value="HYDROLASE, PUTATIVE (AFU_ORTHOLOGUE AFUA_2G14860)-RELATED"/>
    <property type="match status" value="1"/>
</dbReference>
<dbReference type="HOGENOM" id="CLU_1782933_0_0_1"/>
<gene>
    <name evidence="2" type="ORF">BAUCODRAFT_147913</name>
</gene>
<proteinExistence type="predicted"/>
<dbReference type="STRING" id="717646.M2MI07"/>
<name>M2MI07_BAUPA</name>
<dbReference type="eggNOG" id="ENOG502QWGE">
    <property type="taxonomic scope" value="Eukaryota"/>
</dbReference>
<dbReference type="GO" id="GO:0016020">
    <property type="term" value="C:membrane"/>
    <property type="evidence" value="ECO:0007669"/>
    <property type="project" value="TreeGrafter"/>
</dbReference>
<evidence type="ECO:0000259" key="1">
    <source>
        <dbReference type="Pfam" id="PF00561"/>
    </source>
</evidence>
<dbReference type="Pfam" id="PF00561">
    <property type="entry name" value="Abhydrolase_1"/>
    <property type="match status" value="1"/>
</dbReference>
<accession>M2MI07</accession>
<dbReference type="Proteomes" id="UP000011761">
    <property type="component" value="Unassembled WGS sequence"/>
</dbReference>
<feature type="domain" description="AB hydrolase-1" evidence="1">
    <location>
        <begin position="38"/>
        <end position="129"/>
    </location>
</feature>
<dbReference type="OMA" id="WEEWVAV"/>
<evidence type="ECO:0000313" key="3">
    <source>
        <dbReference type="Proteomes" id="UP000011761"/>
    </source>
</evidence>
<dbReference type="EMBL" id="KB445555">
    <property type="protein sequence ID" value="EMC96281.1"/>
    <property type="molecule type" value="Genomic_DNA"/>
</dbReference>
<dbReference type="OrthoDB" id="294702at2759"/>
<reference evidence="2 3" key="1">
    <citation type="journal article" date="2012" name="PLoS Pathog.">
        <title>Diverse lifestyles and strategies of plant pathogenesis encoded in the genomes of eighteen Dothideomycetes fungi.</title>
        <authorList>
            <person name="Ohm R.A."/>
            <person name="Feau N."/>
            <person name="Henrissat B."/>
            <person name="Schoch C.L."/>
            <person name="Horwitz B.A."/>
            <person name="Barry K.W."/>
            <person name="Condon B.J."/>
            <person name="Copeland A.C."/>
            <person name="Dhillon B."/>
            <person name="Glaser F."/>
            <person name="Hesse C.N."/>
            <person name="Kosti I."/>
            <person name="LaButti K."/>
            <person name="Lindquist E.A."/>
            <person name="Lucas S."/>
            <person name="Salamov A.A."/>
            <person name="Bradshaw R.E."/>
            <person name="Ciuffetti L."/>
            <person name="Hamelin R.C."/>
            <person name="Kema G.H.J."/>
            <person name="Lawrence C."/>
            <person name="Scott J.A."/>
            <person name="Spatafora J.W."/>
            <person name="Turgeon B.G."/>
            <person name="de Wit P.J.G.M."/>
            <person name="Zhong S."/>
            <person name="Goodwin S.B."/>
            <person name="Grigoriev I.V."/>
        </authorList>
    </citation>
    <scope>NUCLEOTIDE SEQUENCE [LARGE SCALE GENOMIC DNA]</scope>
    <source>
        <strain evidence="2 3">UAMH 10762</strain>
    </source>
</reference>
<dbReference type="InterPro" id="IPR050266">
    <property type="entry name" value="AB_hydrolase_sf"/>
</dbReference>
<dbReference type="AlphaFoldDB" id="M2MI07"/>
<organism evidence="2 3">
    <name type="scientific">Baudoinia panamericana (strain UAMH 10762)</name>
    <name type="common">Angels' share fungus</name>
    <name type="synonym">Baudoinia compniacensis (strain UAMH 10762)</name>
    <dbReference type="NCBI Taxonomy" id="717646"/>
    <lineage>
        <taxon>Eukaryota</taxon>
        <taxon>Fungi</taxon>
        <taxon>Dikarya</taxon>
        <taxon>Ascomycota</taxon>
        <taxon>Pezizomycotina</taxon>
        <taxon>Dothideomycetes</taxon>
        <taxon>Dothideomycetidae</taxon>
        <taxon>Mycosphaerellales</taxon>
        <taxon>Teratosphaeriaceae</taxon>
        <taxon>Baudoinia</taxon>
    </lineage>
</organism>
<protein>
    <recommendedName>
        <fullName evidence="1">AB hydrolase-1 domain-containing protein</fullName>
    </recommendedName>
</protein>
<keyword evidence="3" id="KW-1185">Reference proteome</keyword>
<dbReference type="InterPro" id="IPR029058">
    <property type="entry name" value="AB_hydrolase_fold"/>
</dbReference>
<dbReference type="SUPFAM" id="SSF53474">
    <property type="entry name" value="alpha/beta-Hydrolases"/>
    <property type="match status" value="1"/>
</dbReference>
<dbReference type="Gene3D" id="3.40.50.1820">
    <property type="entry name" value="alpha/beta hydrolase"/>
    <property type="match status" value="1"/>
</dbReference>
<dbReference type="InterPro" id="IPR000073">
    <property type="entry name" value="AB_hydrolase_1"/>
</dbReference>
<dbReference type="RefSeq" id="XP_007676426.1">
    <property type="nucleotide sequence ID" value="XM_007678236.1"/>
</dbReference>
<dbReference type="PANTHER" id="PTHR43798">
    <property type="entry name" value="MONOACYLGLYCEROL LIPASE"/>
    <property type="match status" value="1"/>
</dbReference>
<evidence type="ECO:0000313" key="2">
    <source>
        <dbReference type="EMBL" id="EMC96281.1"/>
    </source>
</evidence>
<sequence length="132" mass="14678">MVEVDWTRAHKEGRVKLPDGHHLFVKASGPARQRPGEPAIVIEHGLGGSWEEWVAVQRLVSRTARVYSYERAGYYRSDQPTKPPTAGNIAVDLHQMLQIANIAPPYLLVGHSYGGVLIGQYLADYPDEVFGK</sequence>